<keyword evidence="7" id="KW-1185">Reference proteome</keyword>
<keyword evidence="3" id="KW-0288">FMN</keyword>
<dbReference type="Gene3D" id="3.20.20.70">
    <property type="entry name" value="Aldolase class I"/>
    <property type="match status" value="1"/>
</dbReference>
<dbReference type="STRING" id="933852.A0A0C3B6E8"/>
<accession>A0A0C3B6E8</accession>
<comment type="similarity">
    <text evidence="1">Belongs to the NADH:flavin oxidoreductase/NADH oxidase family.</text>
</comment>
<dbReference type="AlphaFoldDB" id="A0A0C3B6E8"/>
<reference evidence="6 7" key="1">
    <citation type="submission" date="2014-04" db="EMBL/GenBank/DDBJ databases">
        <authorList>
            <consortium name="DOE Joint Genome Institute"/>
            <person name="Kuo A."/>
            <person name="Zuccaro A."/>
            <person name="Kohler A."/>
            <person name="Nagy L.G."/>
            <person name="Floudas D."/>
            <person name="Copeland A."/>
            <person name="Barry K.W."/>
            <person name="Cichocki N."/>
            <person name="Veneault-Fourrey C."/>
            <person name="LaButti K."/>
            <person name="Lindquist E.A."/>
            <person name="Lipzen A."/>
            <person name="Lundell T."/>
            <person name="Morin E."/>
            <person name="Murat C."/>
            <person name="Sun H."/>
            <person name="Tunlid A."/>
            <person name="Henrissat B."/>
            <person name="Grigoriev I.V."/>
            <person name="Hibbett D.S."/>
            <person name="Martin F."/>
            <person name="Nordberg H.P."/>
            <person name="Cantor M.N."/>
            <person name="Hua S.X."/>
        </authorList>
    </citation>
    <scope>NUCLEOTIDE SEQUENCE [LARGE SCALE GENOMIC DNA]</scope>
    <source>
        <strain evidence="6 7">MAFF 305830</strain>
    </source>
</reference>
<keyword evidence="4" id="KW-0560">Oxidoreductase</keyword>
<sequence>MDPTDTSILSSSVTLPCGVIVQNRLAKVAMYEHLGPLGGGPPNDNHIALYSTWARGNWGIIITGNVQVSASHLSLGADLVVPSMKKPYDIGPWRKLAAAMHAASPGDKPSVALMQLNHTGRQSPRFVGGRSPWNAPFAPSSKRVGSNVNESWISNLLYQIIFHTPKEMTSEDIDRTLAEFCFGAKIAKEAGFDGIQLHGSHGYLITQFMSPKTNLRKDEYAKPLLFLQKLAKKIRSFLPAPFVLALKLNAADYVEGGMTEEQSLQHLTEIAKWQLFDIIEISGGDYENPGEFLPPVDVPKTTILTASASQS</sequence>
<gene>
    <name evidence="6" type="ORF">M408DRAFT_24357</name>
</gene>
<dbReference type="InterPro" id="IPR001155">
    <property type="entry name" value="OxRdtase_FMN_N"/>
</dbReference>
<evidence type="ECO:0000256" key="1">
    <source>
        <dbReference type="ARBA" id="ARBA00005979"/>
    </source>
</evidence>
<dbReference type="OrthoDB" id="1663137at2759"/>
<evidence type="ECO:0000256" key="3">
    <source>
        <dbReference type="ARBA" id="ARBA00022643"/>
    </source>
</evidence>
<dbReference type="PANTHER" id="PTHR43656:SF2">
    <property type="entry name" value="BINDING OXIDOREDUCTASE, PUTATIVE (AFU_ORTHOLOGUE AFUA_2G08260)-RELATED"/>
    <property type="match status" value="1"/>
</dbReference>
<proteinExistence type="inferred from homology"/>
<dbReference type="InterPro" id="IPR013785">
    <property type="entry name" value="Aldolase_TIM"/>
</dbReference>
<evidence type="ECO:0000259" key="5">
    <source>
        <dbReference type="Pfam" id="PF00724"/>
    </source>
</evidence>
<dbReference type="EMBL" id="KN824297">
    <property type="protein sequence ID" value="KIM27709.1"/>
    <property type="molecule type" value="Genomic_DNA"/>
</dbReference>
<evidence type="ECO:0000313" key="6">
    <source>
        <dbReference type="EMBL" id="KIM27709.1"/>
    </source>
</evidence>
<keyword evidence="2" id="KW-0285">Flavoprotein</keyword>
<dbReference type="Pfam" id="PF00724">
    <property type="entry name" value="Oxidored_FMN"/>
    <property type="match status" value="1"/>
</dbReference>
<dbReference type="GO" id="GO:0010181">
    <property type="term" value="F:FMN binding"/>
    <property type="evidence" value="ECO:0007669"/>
    <property type="project" value="InterPro"/>
</dbReference>
<name>A0A0C3B6E8_SERVB</name>
<dbReference type="GO" id="GO:0016491">
    <property type="term" value="F:oxidoreductase activity"/>
    <property type="evidence" value="ECO:0007669"/>
    <property type="project" value="UniProtKB-KW"/>
</dbReference>
<organism evidence="6 7">
    <name type="scientific">Serendipita vermifera MAFF 305830</name>
    <dbReference type="NCBI Taxonomy" id="933852"/>
    <lineage>
        <taxon>Eukaryota</taxon>
        <taxon>Fungi</taxon>
        <taxon>Dikarya</taxon>
        <taxon>Basidiomycota</taxon>
        <taxon>Agaricomycotina</taxon>
        <taxon>Agaricomycetes</taxon>
        <taxon>Sebacinales</taxon>
        <taxon>Serendipitaceae</taxon>
        <taxon>Serendipita</taxon>
    </lineage>
</organism>
<dbReference type="SUPFAM" id="SSF51395">
    <property type="entry name" value="FMN-linked oxidoreductases"/>
    <property type="match status" value="1"/>
</dbReference>
<dbReference type="HOGENOM" id="CLU_012153_6_0_1"/>
<feature type="domain" description="NADH:flavin oxidoreductase/NADH oxidase N-terminal" evidence="5">
    <location>
        <begin position="21"/>
        <end position="220"/>
    </location>
</feature>
<evidence type="ECO:0000313" key="7">
    <source>
        <dbReference type="Proteomes" id="UP000054097"/>
    </source>
</evidence>
<protein>
    <recommendedName>
        <fullName evidence="5">NADH:flavin oxidoreductase/NADH oxidase N-terminal domain-containing protein</fullName>
    </recommendedName>
</protein>
<dbReference type="InterPro" id="IPR051799">
    <property type="entry name" value="NADH_flavin_oxidoreductase"/>
</dbReference>
<dbReference type="Proteomes" id="UP000054097">
    <property type="component" value="Unassembled WGS sequence"/>
</dbReference>
<reference evidence="7" key="2">
    <citation type="submission" date="2015-01" db="EMBL/GenBank/DDBJ databases">
        <title>Evolutionary Origins and Diversification of the Mycorrhizal Mutualists.</title>
        <authorList>
            <consortium name="DOE Joint Genome Institute"/>
            <consortium name="Mycorrhizal Genomics Consortium"/>
            <person name="Kohler A."/>
            <person name="Kuo A."/>
            <person name="Nagy L.G."/>
            <person name="Floudas D."/>
            <person name="Copeland A."/>
            <person name="Barry K.W."/>
            <person name="Cichocki N."/>
            <person name="Veneault-Fourrey C."/>
            <person name="LaButti K."/>
            <person name="Lindquist E.A."/>
            <person name="Lipzen A."/>
            <person name="Lundell T."/>
            <person name="Morin E."/>
            <person name="Murat C."/>
            <person name="Riley R."/>
            <person name="Ohm R."/>
            <person name="Sun H."/>
            <person name="Tunlid A."/>
            <person name="Henrissat B."/>
            <person name="Grigoriev I.V."/>
            <person name="Hibbett D.S."/>
            <person name="Martin F."/>
        </authorList>
    </citation>
    <scope>NUCLEOTIDE SEQUENCE [LARGE SCALE GENOMIC DNA]</scope>
    <source>
        <strain evidence="7">MAFF 305830</strain>
    </source>
</reference>
<evidence type="ECO:0000256" key="2">
    <source>
        <dbReference type="ARBA" id="ARBA00022630"/>
    </source>
</evidence>
<dbReference type="PANTHER" id="PTHR43656">
    <property type="entry name" value="BINDING OXIDOREDUCTASE, PUTATIVE (AFU_ORTHOLOGUE AFUA_2G08260)-RELATED"/>
    <property type="match status" value="1"/>
</dbReference>
<evidence type="ECO:0000256" key="4">
    <source>
        <dbReference type="ARBA" id="ARBA00023002"/>
    </source>
</evidence>